<protein>
    <submittedName>
        <fullName evidence="4">Histone family protein DNA-binding protein</fullName>
    </submittedName>
</protein>
<comment type="caution">
    <text evidence="4">The sequence shown here is derived from an EMBL/GenBank/DDBJ whole genome shotgun (WGS) entry which is preliminary data.</text>
</comment>
<dbReference type="GO" id="GO:0003677">
    <property type="term" value="F:DNA binding"/>
    <property type="evidence" value="ECO:0007669"/>
    <property type="project" value="UniProtKB-KW"/>
</dbReference>
<dbReference type="Pfam" id="PF00216">
    <property type="entry name" value="Bac_DNA_binding"/>
    <property type="match status" value="1"/>
</dbReference>
<dbReference type="AlphaFoldDB" id="A0A0G1A7H1"/>
<evidence type="ECO:0000256" key="1">
    <source>
        <dbReference type="ARBA" id="ARBA00023067"/>
    </source>
</evidence>
<dbReference type="PRINTS" id="PR01727">
    <property type="entry name" value="DNABINDINGHU"/>
</dbReference>
<dbReference type="Gene3D" id="4.10.520.10">
    <property type="entry name" value="IHF-like DNA-binding proteins"/>
    <property type="match status" value="1"/>
</dbReference>
<dbReference type="InterPro" id="IPR010992">
    <property type="entry name" value="IHF-like_DNA-bd_dom_sf"/>
</dbReference>
<organism evidence="4 5">
    <name type="scientific">Candidatus Magasanikbacteria bacterium GW2011_GWA2_42_32</name>
    <dbReference type="NCBI Taxonomy" id="1619039"/>
    <lineage>
        <taxon>Bacteria</taxon>
        <taxon>Candidatus Magasanikiibacteriota</taxon>
    </lineage>
</organism>
<dbReference type="SMART" id="SM00411">
    <property type="entry name" value="BHL"/>
    <property type="match status" value="1"/>
</dbReference>
<dbReference type="GO" id="GO:0005829">
    <property type="term" value="C:cytosol"/>
    <property type="evidence" value="ECO:0007669"/>
    <property type="project" value="TreeGrafter"/>
</dbReference>
<dbReference type="GO" id="GO:0030527">
    <property type="term" value="F:structural constituent of chromatin"/>
    <property type="evidence" value="ECO:0007669"/>
    <property type="project" value="InterPro"/>
</dbReference>
<evidence type="ECO:0000256" key="3">
    <source>
        <dbReference type="RuleBase" id="RU003939"/>
    </source>
</evidence>
<dbReference type="Proteomes" id="UP000034837">
    <property type="component" value="Unassembled WGS sequence"/>
</dbReference>
<comment type="similarity">
    <text evidence="3">Belongs to the bacterial histone-like protein family.</text>
</comment>
<dbReference type="SUPFAM" id="SSF47729">
    <property type="entry name" value="IHF-like DNA-binding proteins"/>
    <property type="match status" value="1"/>
</dbReference>
<keyword evidence="2 4" id="KW-0238">DNA-binding</keyword>
<name>A0A0G1A7H1_9BACT</name>
<dbReference type="InterPro" id="IPR000119">
    <property type="entry name" value="Hist_DNA-bd"/>
</dbReference>
<evidence type="ECO:0000256" key="2">
    <source>
        <dbReference type="ARBA" id="ARBA00023125"/>
    </source>
</evidence>
<gene>
    <name evidence="4" type="ORF">UV20_C0004G0093</name>
</gene>
<dbReference type="GO" id="GO:0030261">
    <property type="term" value="P:chromosome condensation"/>
    <property type="evidence" value="ECO:0007669"/>
    <property type="project" value="UniProtKB-KW"/>
</dbReference>
<reference evidence="4 5" key="1">
    <citation type="journal article" date="2015" name="Nature">
        <title>rRNA introns, odd ribosomes, and small enigmatic genomes across a large radiation of phyla.</title>
        <authorList>
            <person name="Brown C.T."/>
            <person name="Hug L.A."/>
            <person name="Thomas B.C."/>
            <person name="Sharon I."/>
            <person name="Castelle C.J."/>
            <person name="Singh A."/>
            <person name="Wilkins M.J."/>
            <person name="Williams K.H."/>
            <person name="Banfield J.F."/>
        </authorList>
    </citation>
    <scope>NUCLEOTIDE SEQUENCE [LARGE SCALE GENOMIC DNA]</scope>
</reference>
<keyword evidence="1" id="KW-0226">DNA condensation</keyword>
<dbReference type="CDD" id="cd13831">
    <property type="entry name" value="HU"/>
    <property type="match status" value="1"/>
</dbReference>
<dbReference type="PANTHER" id="PTHR33175">
    <property type="entry name" value="DNA-BINDING PROTEIN HU"/>
    <property type="match status" value="1"/>
</dbReference>
<dbReference type="PANTHER" id="PTHR33175:SF3">
    <property type="entry name" value="DNA-BINDING PROTEIN HU-BETA"/>
    <property type="match status" value="1"/>
</dbReference>
<sequence length="92" mass="10022">MNKAELINLITEKCTVTKKQAECFVDTFVDTTINTLKAGGEVTIAGFGTFSARRRAGRIGVNPQKPTEKIQIPSVIVPKFKAGKTLKDALKK</sequence>
<accession>A0A0G1A7H1</accession>
<evidence type="ECO:0000313" key="4">
    <source>
        <dbReference type="EMBL" id="KKS56997.1"/>
    </source>
</evidence>
<evidence type="ECO:0000313" key="5">
    <source>
        <dbReference type="Proteomes" id="UP000034837"/>
    </source>
</evidence>
<dbReference type="EMBL" id="LCDO01000004">
    <property type="protein sequence ID" value="KKS56997.1"/>
    <property type="molecule type" value="Genomic_DNA"/>
</dbReference>
<proteinExistence type="inferred from homology"/>